<dbReference type="InterPro" id="IPR013087">
    <property type="entry name" value="Znf_C2H2_type"/>
</dbReference>
<dbReference type="PROSITE" id="PS50157">
    <property type="entry name" value="ZINC_FINGER_C2H2_2"/>
    <property type="match status" value="1"/>
</dbReference>
<keyword evidence="1" id="KW-0862">Zinc</keyword>
<name>A0AAN9TL11_9HEMI</name>
<feature type="domain" description="C2H2-type" evidence="2">
    <location>
        <begin position="287"/>
        <end position="310"/>
    </location>
</feature>
<accession>A0AAN9TL11</accession>
<sequence length="310" mass="34955">MRGSMYTTCAAKNLKERSTCSDIKIKLITYYQFQLTNNTGPDNTVPTLTILPDDTAATQNLLGFPGATGSTRQEVKQILGSLGITTTAFPETVTNTRFNLQLMLNISAILSEFGMFRSDKLVIPNMTVAGSNAKLIKTDPQGGQKLADTRWVDAVVQPLTVANTSLNSIGATYFASFQLVKRNFGRHPWNIPAGWVDNCNDHRALPQNYEQAQFAALYNSQSFWTIKVIEWMVKKQIDALPDSALQRDVKENHMNERQHCENCGQTLESDNALEQDIKESQMNERQHVCDLCSKEFKRKVHLQRHQNKTH</sequence>
<dbReference type="GO" id="GO:0008270">
    <property type="term" value="F:zinc ion binding"/>
    <property type="evidence" value="ECO:0007669"/>
    <property type="project" value="UniProtKB-KW"/>
</dbReference>
<dbReference type="Proteomes" id="UP001367676">
    <property type="component" value="Unassembled WGS sequence"/>
</dbReference>
<evidence type="ECO:0000313" key="3">
    <source>
        <dbReference type="EMBL" id="KAK7595446.1"/>
    </source>
</evidence>
<dbReference type="PROSITE" id="PS00028">
    <property type="entry name" value="ZINC_FINGER_C2H2_1"/>
    <property type="match status" value="1"/>
</dbReference>
<evidence type="ECO:0000313" key="4">
    <source>
        <dbReference type="Proteomes" id="UP001367676"/>
    </source>
</evidence>
<dbReference type="AlphaFoldDB" id="A0AAN9TL11"/>
<keyword evidence="1" id="KW-0479">Metal-binding</keyword>
<dbReference type="InterPro" id="IPR036236">
    <property type="entry name" value="Znf_C2H2_sf"/>
</dbReference>
<dbReference type="Gene3D" id="3.30.160.60">
    <property type="entry name" value="Classic Zinc Finger"/>
    <property type="match status" value="1"/>
</dbReference>
<keyword evidence="1" id="KW-0863">Zinc-finger</keyword>
<gene>
    <name evidence="3" type="ORF">V9T40_013271</name>
</gene>
<evidence type="ECO:0000259" key="2">
    <source>
        <dbReference type="PROSITE" id="PS50157"/>
    </source>
</evidence>
<evidence type="ECO:0000256" key="1">
    <source>
        <dbReference type="PROSITE-ProRule" id="PRU00042"/>
    </source>
</evidence>
<comment type="caution">
    <text evidence="3">The sequence shown here is derived from an EMBL/GenBank/DDBJ whole genome shotgun (WGS) entry which is preliminary data.</text>
</comment>
<dbReference type="EMBL" id="JBBCAQ010000018">
    <property type="protein sequence ID" value="KAK7595446.1"/>
    <property type="molecule type" value="Genomic_DNA"/>
</dbReference>
<proteinExistence type="predicted"/>
<dbReference type="SUPFAM" id="SSF57667">
    <property type="entry name" value="beta-beta-alpha zinc fingers"/>
    <property type="match status" value="1"/>
</dbReference>
<protein>
    <recommendedName>
        <fullName evidence="2">C2H2-type domain-containing protein</fullName>
    </recommendedName>
</protein>
<reference evidence="3 4" key="1">
    <citation type="submission" date="2024-03" db="EMBL/GenBank/DDBJ databases">
        <title>Adaptation during the transition from Ophiocordyceps entomopathogen to insect associate is accompanied by gene loss and intensified selection.</title>
        <authorList>
            <person name="Ward C.M."/>
            <person name="Onetto C.A."/>
            <person name="Borneman A.R."/>
        </authorList>
    </citation>
    <scope>NUCLEOTIDE SEQUENCE [LARGE SCALE GENOMIC DNA]</scope>
    <source>
        <strain evidence="3">AWRI1</strain>
        <tissue evidence="3">Single Adult Female</tissue>
    </source>
</reference>
<keyword evidence="4" id="KW-1185">Reference proteome</keyword>
<organism evidence="3 4">
    <name type="scientific">Parthenolecanium corni</name>
    <dbReference type="NCBI Taxonomy" id="536013"/>
    <lineage>
        <taxon>Eukaryota</taxon>
        <taxon>Metazoa</taxon>
        <taxon>Ecdysozoa</taxon>
        <taxon>Arthropoda</taxon>
        <taxon>Hexapoda</taxon>
        <taxon>Insecta</taxon>
        <taxon>Pterygota</taxon>
        <taxon>Neoptera</taxon>
        <taxon>Paraneoptera</taxon>
        <taxon>Hemiptera</taxon>
        <taxon>Sternorrhyncha</taxon>
        <taxon>Coccoidea</taxon>
        <taxon>Coccidae</taxon>
        <taxon>Parthenolecanium</taxon>
    </lineage>
</organism>